<feature type="compositionally biased region" description="Polar residues" evidence="1">
    <location>
        <begin position="939"/>
        <end position="949"/>
    </location>
</feature>
<evidence type="ECO:0000313" key="2">
    <source>
        <dbReference type="EMBL" id="CAH3127352.1"/>
    </source>
</evidence>
<feature type="region of interest" description="Disordered" evidence="1">
    <location>
        <begin position="1328"/>
        <end position="1362"/>
    </location>
</feature>
<feature type="compositionally biased region" description="Basic and acidic residues" evidence="1">
    <location>
        <begin position="1139"/>
        <end position="1182"/>
    </location>
</feature>
<feature type="compositionally biased region" description="Basic and acidic residues" evidence="1">
    <location>
        <begin position="1751"/>
        <end position="1784"/>
    </location>
</feature>
<feature type="compositionally biased region" description="Basic and acidic residues" evidence="1">
    <location>
        <begin position="464"/>
        <end position="484"/>
    </location>
</feature>
<proteinExistence type="predicted"/>
<feature type="compositionally biased region" description="Basic and acidic residues" evidence="1">
    <location>
        <begin position="956"/>
        <end position="981"/>
    </location>
</feature>
<feature type="region of interest" description="Disordered" evidence="1">
    <location>
        <begin position="1507"/>
        <end position="1543"/>
    </location>
</feature>
<feature type="compositionally biased region" description="Basic and acidic residues" evidence="1">
    <location>
        <begin position="1691"/>
        <end position="1741"/>
    </location>
</feature>
<feature type="compositionally biased region" description="Basic and acidic residues" evidence="1">
    <location>
        <begin position="1216"/>
        <end position="1235"/>
    </location>
</feature>
<feature type="compositionally biased region" description="Basic and acidic residues" evidence="1">
    <location>
        <begin position="926"/>
        <end position="937"/>
    </location>
</feature>
<feature type="compositionally biased region" description="Polar residues" evidence="1">
    <location>
        <begin position="485"/>
        <end position="497"/>
    </location>
</feature>
<feature type="compositionally biased region" description="Polar residues" evidence="1">
    <location>
        <begin position="986"/>
        <end position="995"/>
    </location>
</feature>
<feature type="compositionally biased region" description="Basic and acidic residues" evidence="1">
    <location>
        <begin position="425"/>
        <end position="446"/>
    </location>
</feature>
<reference evidence="2 3" key="1">
    <citation type="submission" date="2022-05" db="EMBL/GenBank/DDBJ databases">
        <authorList>
            <consortium name="Genoscope - CEA"/>
            <person name="William W."/>
        </authorList>
    </citation>
    <scope>NUCLEOTIDE SEQUENCE [LARGE SCALE GENOMIC DNA]</scope>
</reference>
<sequence>MSSMMSSVCSKFKKIKYKGKKESKKVKFKRRDSKNLEKGAITVVIDQNQNRKPKERRGRLRFKGRKYKKTDGFYFSYNDGSESSLQETNGFMKSSAAELALSLEKIKLDLQKKNVKFKLQDVRQAKYDREVQEIYSTRSSTVVQADFKEEGGVNKKFAEETDANDPWSEERKSKNEERIYTHEELENSPDKEWSFDVSETQSLEAESQSSGDMIEENKNTDVEGSFERPKKNVTPKLEENFSFSREEDSLFLSSKESECILNEQEVVRDEEREDAAKSTESSTGTEDITGEKEETGIDTLNDEDVGEPLRSANKERYNLQRNCSPRRKTQSDLSMNQGLKSVEDPARQPGEQLMERQKELQQDDAVNGEKLVEQEVGEKTESVLTITEKDTFEKTGQAAMLESLHNFKVALEDFKVNQSRRKIFCDKFEKPTSRQADVEEPCKEGKVPMQDHLQGKQVQKKAPQGHEERAAHLSKMQDHNHNDDSSIGGQSVLQATGENEVPSLDKSKSEDSNLEESVQEQEELQEDYAVNDGSSLEEQVVSQKAESSETITEEDASVRVNNREITNFDELGKSTCKNKDMEEPIISKYKEDEIAKQGDSQEKEVQKRAPVSHEEKVVHPNKMLYHGRHDRNDDPKNKEQTVLKETGESERSKPEVSIIEEPLKYSPDSKAGLLEYPERHQGAAQENGQGRQDKEETPLCAKEKVQEERKGDSSERKEHFTCSHDFEESSLEQPEREQVRDRKKLREGNTVNGEILLEQTVSDTTENLETIMEEDTSVSLNNQGKTISDTGDHSKEEVREKAFVGHEEKVVEEIQDKDRQDQCDVLTKKDLSPLLDTDENKEPKLKASKIEAPLKSSPDHDESLLECTERPQEDVATEDHYQVKQEKEKGPLSHEQKNGHLDEMEDLLDETGQNKEPKPEMSMIEEPLKSSPDRGENSLEYSEGQQEEVSATEGDSQEKQVEEKGPLSHEEKNGNFDEMQYRSRHNQNVDPTNKDPSLFKETGQNEEPKPEVSKIEEPVKSNPDHEESSLEYTEPQQEEVATEGDSQEKRVEEKGPLSHEEKNGNFDEMQYRYRHDQQVDPTIKEPSVLEETGKNEEPKPEVSKIEEPLKSSPDHEESSLDYTEGQQEERPQGVVASQDDSRGKQEQEKAPMTHQEKCINHEKIQDYDRHDQHDDPRNKNSELQETGENEELKLEGSNLDDSVISNCDNEEMSLEQTERQQVQEKTELRENEAMKVESLVEQPVSDQTESIQTIIEDDAVVTVNNQEISNSNELRISNGKQTDKTEPVLPKNKKNVVATQDGSQQVQGEALVSHGEKVVHLRTIQDYDGHAMHDDPSNNAQSKSVLPETGESKPTTLEEYNIGERLKLNPDYKESSIEYLERRREAATQNDFDEKKVEEKVPLTYEERSLHPGEMQDHDRHIKLDNSKSKDQSVLQETSENEKPKLHASKIEEPLKSFSNNEDRTLECLERQQKEVATRDDSPVKQVQEKALVGHKDQVMHPDKMQELDRQDQQNDSTSKNQSVLQAKEEHKREGLERKEPLESSYNFEEKLLENLERDQVKNKKKMQEDNAVNDGSIVEQADSDKTECLETINEKHAFVSLNNLVNAISDDDNFQEQQERDISFVGHEEKFLEELPNRDLIQQHQYGHLTNKDVTVLQGTSESQEPKLKATKIEAPLKSTPDCGECSLEYSEKQQEEFDSQDKQVKEKGPSMHEQKIVHLDEMQDLGQHDQQDGPTKEEPSVLQEIGENEEPKLEDAEPEELKIEETLRSSSDYEERSLENRDSNQVQQQKELQKDDVFGENVVEQEVIDKTESIETMIEDISFSASSRVTGDSDEFGNPSSKQTNMTDPILSKCKENKVPLQGDCRDRPVQKEAPVRHQANVVYPEKVEVHDGCYLQDDPANNKQPVVQITNKNEKLKLKEPIKPSFDNEEWSEQREAPLVKKIIILKLEALLKERDALFGFVPQVRN</sequence>
<keyword evidence="3" id="KW-1185">Reference proteome</keyword>
<accession>A0ABN8NYU0</accession>
<feature type="compositionally biased region" description="Basic and acidic residues" evidence="1">
    <location>
        <begin position="838"/>
        <end position="849"/>
    </location>
</feature>
<feature type="compositionally biased region" description="Basic and acidic residues" evidence="1">
    <location>
        <begin position="857"/>
        <end position="902"/>
    </location>
</feature>
<feature type="compositionally biased region" description="Basic and acidic residues" evidence="1">
    <location>
        <begin position="588"/>
        <end position="618"/>
    </location>
</feature>
<protein>
    <submittedName>
        <fullName evidence="2">Uncharacterized protein</fullName>
    </submittedName>
</protein>
<feature type="compositionally biased region" description="Basic and acidic residues" evidence="1">
    <location>
        <begin position="630"/>
        <end position="654"/>
    </location>
</feature>
<feature type="region of interest" description="Disordered" evidence="1">
    <location>
        <begin position="588"/>
        <end position="746"/>
    </location>
</feature>
<comment type="caution">
    <text evidence="2">The sequence shown here is derived from an EMBL/GenBank/DDBJ whole genome shotgun (WGS) entry which is preliminary data.</text>
</comment>
<feature type="compositionally biased region" description="Basic and acidic residues" evidence="1">
    <location>
        <begin position="168"/>
        <end position="194"/>
    </location>
</feature>
<feature type="region of interest" description="Disordered" evidence="1">
    <location>
        <begin position="810"/>
        <end position="1244"/>
    </location>
</feature>
<evidence type="ECO:0000256" key="1">
    <source>
        <dbReference type="SAM" id="MobiDB-lite"/>
    </source>
</evidence>
<feature type="compositionally biased region" description="Basic and acidic residues" evidence="1">
    <location>
        <begin position="1385"/>
        <end position="1431"/>
    </location>
</feature>
<feature type="region of interest" description="Disordered" evidence="1">
    <location>
        <begin position="773"/>
        <end position="797"/>
    </location>
</feature>
<feature type="region of interest" description="Disordered" evidence="1">
    <location>
        <begin position="425"/>
        <end position="561"/>
    </location>
</feature>
<feature type="region of interest" description="Disordered" evidence="1">
    <location>
        <begin position="153"/>
        <end position="248"/>
    </location>
</feature>
<gene>
    <name evidence="2" type="ORF">PLOB_00032903</name>
</gene>
<feature type="compositionally biased region" description="Polar residues" evidence="1">
    <location>
        <begin position="777"/>
        <end position="789"/>
    </location>
</feature>
<feature type="compositionally biased region" description="Basic and acidic residues" evidence="1">
    <location>
        <begin position="215"/>
        <end position="248"/>
    </location>
</feature>
<name>A0ABN8NYU0_9CNID</name>
<feature type="region of interest" description="Disordered" evidence="1">
    <location>
        <begin position="1660"/>
        <end position="1800"/>
    </location>
</feature>
<feature type="region of interest" description="Disordered" evidence="1">
    <location>
        <begin position="1385"/>
        <end position="1464"/>
    </location>
</feature>
<feature type="compositionally biased region" description="Polar residues" evidence="1">
    <location>
        <begin position="197"/>
        <end position="211"/>
    </location>
</feature>
<feature type="compositionally biased region" description="Basic and acidic residues" evidence="1">
    <location>
        <begin position="691"/>
        <end position="746"/>
    </location>
</feature>
<feature type="region of interest" description="Disordered" evidence="1">
    <location>
        <begin position="1827"/>
        <end position="1850"/>
    </location>
</feature>
<organism evidence="2 3">
    <name type="scientific">Porites lobata</name>
    <dbReference type="NCBI Taxonomy" id="104759"/>
    <lineage>
        <taxon>Eukaryota</taxon>
        <taxon>Metazoa</taxon>
        <taxon>Cnidaria</taxon>
        <taxon>Anthozoa</taxon>
        <taxon>Hexacorallia</taxon>
        <taxon>Scleractinia</taxon>
        <taxon>Fungiina</taxon>
        <taxon>Poritidae</taxon>
        <taxon>Porites</taxon>
    </lineage>
</organism>
<feature type="compositionally biased region" description="Polar residues" evidence="1">
    <location>
        <begin position="1840"/>
        <end position="1849"/>
    </location>
</feature>
<feature type="compositionally biased region" description="Polar residues" evidence="1">
    <location>
        <begin position="1514"/>
        <end position="1525"/>
    </location>
</feature>
<feature type="compositionally biased region" description="Basic and acidic residues" evidence="1">
    <location>
        <begin position="1046"/>
        <end position="1078"/>
    </location>
</feature>
<feature type="compositionally biased region" description="Basic and acidic residues" evidence="1">
    <location>
        <begin position="1440"/>
        <end position="1464"/>
    </location>
</feature>
<feature type="compositionally biased region" description="Basic and acidic residues" evidence="1">
    <location>
        <begin position="810"/>
        <end position="831"/>
    </location>
</feature>
<feature type="region of interest" description="Disordered" evidence="1">
    <location>
        <begin position="262"/>
        <end position="378"/>
    </location>
</feature>
<dbReference type="EMBL" id="CALNXK010000043">
    <property type="protein sequence ID" value="CAH3127352.1"/>
    <property type="molecule type" value="Genomic_DNA"/>
</dbReference>
<feature type="compositionally biased region" description="Acidic residues" evidence="1">
    <location>
        <begin position="512"/>
        <end position="526"/>
    </location>
</feature>
<evidence type="ECO:0000313" key="3">
    <source>
        <dbReference type="Proteomes" id="UP001159405"/>
    </source>
</evidence>
<feature type="compositionally biased region" description="Basic and acidic residues" evidence="1">
    <location>
        <begin position="265"/>
        <end position="277"/>
    </location>
</feature>
<dbReference type="Proteomes" id="UP001159405">
    <property type="component" value="Unassembled WGS sequence"/>
</dbReference>
<feature type="compositionally biased region" description="Basic and acidic residues" evidence="1">
    <location>
        <begin position="1006"/>
        <end position="1028"/>
    </location>
</feature>
<feature type="compositionally biased region" description="Basic and acidic residues" evidence="1">
    <location>
        <begin position="1091"/>
        <end position="1118"/>
    </location>
</feature>
<feature type="compositionally biased region" description="Basic and acidic residues" evidence="1">
    <location>
        <begin position="1527"/>
        <end position="1543"/>
    </location>
</feature>
<feature type="compositionally biased region" description="Polar residues" evidence="1">
    <location>
        <begin position="532"/>
        <end position="550"/>
    </location>
</feature>